<evidence type="ECO:0000256" key="6">
    <source>
        <dbReference type="ARBA" id="ARBA00023012"/>
    </source>
</evidence>
<evidence type="ECO:0000256" key="5">
    <source>
        <dbReference type="ARBA" id="ARBA00022777"/>
    </source>
</evidence>
<dbReference type="EC" id="2.7.13.3" evidence="2"/>
<proteinExistence type="predicted"/>
<dbReference type="InterPro" id="IPR036890">
    <property type="entry name" value="HATPase_C_sf"/>
</dbReference>
<dbReference type="GO" id="GO:0016301">
    <property type="term" value="F:kinase activity"/>
    <property type="evidence" value="ECO:0007669"/>
    <property type="project" value="UniProtKB-KW"/>
</dbReference>
<accession>A0ABW2YA60</accession>
<keyword evidence="6" id="KW-0902">Two-component regulatory system</keyword>
<keyword evidence="3" id="KW-0597">Phosphoprotein</keyword>
<feature type="coiled-coil region" evidence="8">
    <location>
        <begin position="304"/>
        <end position="331"/>
    </location>
</feature>
<dbReference type="InterPro" id="IPR004358">
    <property type="entry name" value="Sig_transdc_His_kin-like_C"/>
</dbReference>
<dbReference type="SMART" id="SM00387">
    <property type="entry name" value="HATPase_c"/>
    <property type="match status" value="1"/>
</dbReference>
<feature type="transmembrane region" description="Helical" evidence="9">
    <location>
        <begin position="12"/>
        <end position="33"/>
    </location>
</feature>
<evidence type="ECO:0000256" key="9">
    <source>
        <dbReference type="SAM" id="Phobius"/>
    </source>
</evidence>
<dbReference type="Gene3D" id="3.30.565.10">
    <property type="entry name" value="Histidine kinase-like ATPase, C-terminal domain"/>
    <property type="match status" value="1"/>
</dbReference>
<evidence type="ECO:0000256" key="8">
    <source>
        <dbReference type="SAM" id="Coils"/>
    </source>
</evidence>
<dbReference type="InterPro" id="IPR005467">
    <property type="entry name" value="His_kinase_dom"/>
</dbReference>
<dbReference type="RefSeq" id="WP_377939156.1">
    <property type="nucleotide sequence ID" value="NZ_JBHTHQ010000021.1"/>
</dbReference>
<evidence type="ECO:0000313" key="12">
    <source>
        <dbReference type="Proteomes" id="UP001597036"/>
    </source>
</evidence>
<evidence type="ECO:0000256" key="2">
    <source>
        <dbReference type="ARBA" id="ARBA00012438"/>
    </source>
</evidence>
<dbReference type="PANTHER" id="PTHR45453">
    <property type="entry name" value="PHOSPHATE REGULON SENSOR PROTEIN PHOR"/>
    <property type="match status" value="1"/>
</dbReference>
<comment type="caution">
    <text evidence="11">The sequence shown here is derived from an EMBL/GenBank/DDBJ whole genome shotgun (WGS) entry which is preliminary data.</text>
</comment>
<dbReference type="PRINTS" id="PR00344">
    <property type="entry name" value="BCTRLSENSOR"/>
</dbReference>
<comment type="catalytic activity">
    <reaction evidence="1">
        <text>ATP + protein L-histidine = ADP + protein N-phospho-L-histidine.</text>
        <dbReference type="EC" id="2.7.13.3"/>
    </reaction>
</comment>
<evidence type="ECO:0000259" key="10">
    <source>
        <dbReference type="PROSITE" id="PS50109"/>
    </source>
</evidence>
<organism evidence="11 12">
    <name type="scientific">Alloscardovia venturai</name>
    <dbReference type="NCBI Taxonomy" id="1769421"/>
    <lineage>
        <taxon>Bacteria</taxon>
        <taxon>Bacillati</taxon>
        <taxon>Actinomycetota</taxon>
        <taxon>Actinomycetes</taxon>
        <taxon>Bifidobacteriales</taxon>
        <taxon>Bifidobacteriaceae</taxon>
        <taxon>Alloscardovia</taxon>
    </lineage>
</organism>
<dbReference type="PANTHER" id="PTHR45453:SF1">
    <property type="entry name" value="PHOSPHATE REGULON SENSOR PROTEIN PHOR"/>
    <property type="match status" value="1"/>
</dbReference>
<sequence>MHFDVTSAVTLAIMVVLVIIAIGSVLALIWRLLSPVIAQNKSLWRALRSFNWRMRYSRRRSQSRSQSHDGDESDDDDELDSTTIRVLSTLDAATIVVDSDDEVQRASSATYRWGLVKNDEIVNEEILHAINVVRRGEGRQCFDIVTSTDPDFIAGALEDEDTSEVATRPYWLSVVVRSISESLILVLVTDNSEAKRFAQTRDAFVTNVAEQLLEPTRRMEIIGGRLETTAHEGEVRSDGHIIAAHARHLNKLVADLLLLIRAQEKVVPSPDNRLNLGDIARSVCHKEQERAQRGVIISMRVADNIEVNASAEQLEAAIQKLVANALKYSLDNGTVTVVVSRSRDEKFGVVRVIDTGLGISKEDQKHIFERFYRGSTASLDNDEDSVGLGLAIVKHVALTHHGTVTVWSAPSQGSTFSLFIPLATK</sequence>
<evidence type="ECO:0000256" key="7">
    <source>
        <dbReference type="ARBA" id="ARBA00039401"/>
    </source>
</evidence>
<evidence type="ECO:0000313" key="11">
    <source>
        <dbReference type="EMBL" id="MFD0705471.1"/>
    </source>
</evidence>
<dbReference type="PROSITE" id="PS50109">
    <property type="entry name" value="HIS_KIN"/>
    <property type="match status" value="1"/>
</dbReference>
<dbReference type="Pfam" id="PF02518">
    <property type="entry name" value="HATPase_c"/>
    <property type="match status" value="1"/>
</dbReference>
<gene>
    <name evidence="11" type="ORF">ACFQY8_06915</name>
</gene>
<keyword evidence="12" id="KW-1185">Reference proteome</keyword>
<protein>
    <recommendedName>
        <fullName evidence="7">Sensor-like histidine kinase SenX3</fullName>
        <ecNumber evidence="2">2.7.13.3</ecNumber>
    </recommendedName>
</protein>
<dbReference type="InterPro" id="IPR050351">
    <property type="entry name" value="BphY/WalK/GraS-like"/>
</dbReference>
<name>A0ABW2YA60_9BIFI</name>
<evidence type="ECO:0000256" key="4">
    <source>
        <dbReference type="ARBA" id="ARBA00022679"/>
    </source>
</evidence>
<evidence type="ECO:0000256" key="1">
    <source>
        <dbReference type="ARBA" id="ARBA00000085"/>
    </source>
</evidence>
<dbReference type="InterPro" id="IPR003594">
    <property type="entry name" value="HATPase_dom"/>
</dbReference>
<keyword evidence="9" id="KW-0472">Membrane</keyword>
<keyword evidence="9" id="KW-1133">Transmembrane helix</keyword>
<keyword evidence="9" id="KW-0812">Transmembrane</keyword>
<dbReference type="Proteomes" id="UP001597036">
    <property type="component" value="Unassembled WGS sequence"/>
</dbReference>
<feature type="domain" description="Histidine kinase" evidence="10">
    <location>
        <begin position="207"/>
        <end position="424"/>
    </location>
</feature>
<reference evidence="12" key="1">
    <citation type="journal article" date="2019" name="Int. J. Syst. Evol. Microbiol.">
        <title>The Global Catalogue of Microorganisms (GCM) 10K type strain sequencing project: providing services to taxonomists for standard genome sequencing and annotation.</title>
        <authorList>
            <consortium name="The Broad Institute Genomics Platform"/>
            <consortium name="The Broad Institute Genome Sequencing Center for Infectious Disease"/>
            <person name="Wu L."/>
            <person name="Ma J."/>
        </authorList>
    </citation>
    <scope>NUCLEOTIDE SEQUENCE [LARGE SCALE GENOMIC DNA]</scope>
    <source>
        <strain evidence="12">CCM 8604</strain>
    </source>
</reference>
<keyword evidence="5 11" id="KW-0418">Kinase</keyword>
<keyword evidence="4" id="KW-0808">Transferase</keyword>
<dbReference type="SUPFAM" id="SSF55874">
    <property type="entry name" value="ATPase domain of HSP90 chaperone/DNA topoisomerase II/histidine kinase"/>
    <property type="match status" value="1"/>
</dbReference>
<dbReference type="CDD" id="cd00075">
    <property type="entry name" value="HATPase"/>
    <property type="match status" value="1"/>
</dbReference>
<evidence type="ECO:0000256" key="3">
    <source>
        <dbReference type="ARBA" id="ARBA00022553"/>
    </source>
</evidence>
<dbReference type="EMBL" id="JBHTHQ010000021">
    <property type="protein sequence ID" value="MFD0705471.1"/>
    <property type="molecule type" value="Genomic_DNA"/>
</dbReference>
<keyword evidence="8" id="KW-0175">Coiled coil</keyword>